<dbReference type="AlphaFoldDB" id="A0AAE0RT03"/>
<dbReference type="Proteomes" id="UP001195483">
    <property type="component" value="Unassembled WGS sequence"/>
</dbReference>
<comment type="caution">
    <text evidence="1">The sequence shown here is derived from an EMBL/GenBank/DDBJ whole genome shotgun (WGS) entry which is preliminary data.</text>
</comment>
<accession>A0AAE0RT03</accession>
<protein>
    <submittedName>
        <fullName evidence="1">Uncharacterized protein</fullName>
    </submittedName>
</protein>
<gene>
    <name evidence="1" type="ORF">CHS0354_035576</name>
</gene>
<reference evidence="1" key="2">
    <citation type="journal article" date="2021" name="Genome Biol. Evol.">
        <title>Developing a high-quality reference genome for a parasitic bivalve with doubly uniparental inheritance (Bivalvia: Unionida).</title>
        <authorList>
            <person name="Smith C.H."/>
        </authorList>
    </citation>
    <scope>NUCLEOTIDE SEQUENCE</scope>
    <source>
        <strain evidence="1">CHS0354</strain>
        <tissue evidence="1">Mantle</tissue>
    </source>
</reference>
<dbReference type="EMBL" id="JAEAOA010002072">
    <property type="protein sequence ID" value="KAK3578943.1"/>
    <property type="molecule type" value="Genomic_DNA"/>
</dbReference>
<organism evidence="1 2">
    <name type="scientific">Potamilus streckersoni</name>
    <dbReference type="NCBI Taxonomy" id="2493646"/>
    <lineage>
        <taxon>Eukaryota</taxon>
        <taxon>Metazoa</taxon>
        <taxon>Spiralia</taxon>
        <taxon>Lophotrochozoa</taxon>
        <taxon>Mollusca</taxon>
        <taxon>Bivalvia</taxon>
        <taxon>Autobranchia</taxon>
        <taxon>Heteroconchia</taxon>
        <taxon>Palaeoheterodonta</taxon>
        <taxon>Unionida</taxon>
        <taxon>Unionoidea</taxon>
        <taxon>Unionidae</taxon>
        <taxon>Ambleminae</taxon>
        <taxon>Lampsilini</taxon>
        <taxon>Potamilus</taxon>
    </lineage>
</organism>
<evidence type="ECO:0000313" key="2">
    <source>
        <dbReference type="Proteomes" id="UP001195483"/>
    </source>
</evidence>
<evidence type="ECO:0000313" key="1">
    <source>
        <dbReference type="EMBL" id="KAK3578943.1"/>
    </source>
</evidence>
<sequence>MEQKVLRLGRVEEIDPEKTRDELTKVEKSDFAEEFRDTSVKTTVHIEENENTHIWYVDVTLDDSSENSTDDIFDNNFEMPSTVNRASSFGSAKRSLVKKRGDSIKRHTSFRFMSRDTKETDERLTLDILQSLTPYKDGKDKVTEAARNLLINCIKMEPHVHDIFFPEAAKDHRIDQRDLRGFPLKKLATALVAQAISGVKNDHKFYGTIDRNKLDDVLNDVYDSLHWKKLGFSLYTKLYPGEVRDAKTNISLTDFIEDDGHQWAERLLATIMDPRWTLLRMQHIIRGLETEEEYNTEMNALFVKLHLLDPQSVIPAYQFLLNQKALPAVNLELATRNYLGSPLNSACIEKDVEAAILKKSMPINVSRLSLNDIEIFSGVEVDEFIVTECRNLGIWNGTRPSNIQKSKVTDRCCVM</sequence>
<reference evidence="1" key="1">
    <citation type="journal article" date="2021" name="Genome Biol. Evol.">
        <title>A High-Quality Reference Genome for a Parasitic Bivalve with Doubly Uniparental Inheritance (Bivalvia: Unionida).</title>
        <authorList>
            <person name="Smith C.H."/>
        </authorList>
    </citation>
    <scope>NUCLEOTIDE SEQUENCE</scope>
    <source>
        <strain evidence="1">CHS0354</strain>
    </source>
</reference>
<reference evidence="1" key="3">
    <citation type="submission" date="2023-05" db="EMBL/GenBank/DDBJ databases">
        <authorList>
            <person name="Smith C.H."/>
        </authorList>
    </citation>
    <scope>NUCLEOTIDE SEQUENCE</scope>
    <source>
        <strain evidence="1">CHS0354</strain>
        <tissue evidence="1">Mantle</tissue>
    </source>
</reference>
<proteinExistence type="predicted"/>
<keyword evidence="2" id="KW-1185">Reference proteome</keyword>
<name>A0AAE0RT03_9BIVA</name>